<feature type="transmembrane region" description="Helical" evidence="5">
    <location>
        <begin position="205"/>
        <end position="222"/>
    </location>
</feature>
<comment type="subcellular location">
    <subcellularLocation>
        <location evidence="1">Membrane</location>
        <topology evidence="1">Multi-pass membrane protein</topology>
    </subcellularLocation>
</comment>
<dbReference type="Pfam" id="PF03595">
    <property type="entry name" value="SLAC1"/>
    <property type="match status" value="1"/>
</dbReference>
<evidence type="ECO:0000313" key="6">
    <source>
        <dbReference type="EMBL" id="ACU57643.1"/>
    </source>
</evidence>
<dbReference type="RefSeq" id="WP_012787819.1">
    <property type="nucleotide sequence ID" value="NC_013132.1"/>
</dbReference>
<feature type="transmembrane region" description="Helical" evidence="5">
    <location>
        <begin position="168"/>
        <end position="193"/>
    </location>
</feature>
<accession>A0A979FYU6</accession>
<feature type="transmembrane region" description="Helical" evidence="5">
    <location>
        <begin position="7"/>
        <end position="29"/>
    </location>
</feature>
<feature type="transmembrane region" description="Helical" evidence="5">
    <location>
        <begin position="285"/>
        <end position="307"/>
    </location>
</feature>
<dbReference type="CDD" id="cd09323">
    <property type="entry name" value="TDT_SLAC1_like"/>
    <property type="match status" value="1"/>
</dbReference>
<gene>
    <name evidence="6" type="ordered locus">Cpin_0140</name>
</gene>
<feature type="transmembrane region" description="Helical" evidence="5">
    <location>
        <begin position="41"/>
        <end position="61"/>
    </location>
</feature>
<evidence type="ECO:0000256" key="5">
    <source>
        <dbReference type="SAM" id="Phobius"/>
    </source>
</evidence>
<dbReference type="PANTHER" id="PTHR37955:SF1">
    <property type="entry name" value="DEP DOMAIN-CONTAINING PROTEIN"/>
    <property type="match status" value="1"/>
</dbReference>
<dbReference type="GO" id="GO:0005886">
    <property type="term" value="C:plasma membrane"/>
    <property type="evidence" value="ECO:0007669"/>
    <property type="project" value="TreeGrafter"/>
</dbReference>
<feature type="transmembrane region" description="Helical" evidence="5">
    <location>
        <begin position="228"/>
        <end position="250"/>
    </location>
</feature>
<dbReference type="OrthoDB" id="958273at2"/>
<feature type="transmembrane region" description="Helical" evidence="5">
    <location>
        <begin position="108"/>
        <end position="126"/>
    </location>
</feature>
<feature type="transmembrane region" description="Helical" evidence="5">
    <location>
        <begin position="138"/>
        <end position="156"/>
    </location>
</feature>
<keyword evidence="2 5" id="KW-0812">Transmembrane</keyword>
<protein>
    <submittedName>
        <fullName evidence="6">C4-dicarboxylate transporter/malic acid transport protein</fullName>
    </submittedName>
</protein>
<dbReference type="GO" id="GO:0046583">
    <property type="term" value="F:monoatomic cation efflux transmembrane transporter activity"/>
    <property type="evidence" value="ECO:0007669"/>
    <property type="project" value="TreeGrafter"/>
</dbReference>
<evidence type="ECO:0000256" key="1">
    <source>
        <dbReference type="ARBA" id="ARBA00004141"/>
    </source>
</evidence>
<reference evidence="6 7" key="2">
    <citation type="journal article" date="2010" name="Stand. Genomic Sci.">
        <title>Complete genome sequence of Chitinophaga pinensis type strain (UQM 2034).</title>
        <authorList>
            <person name="Glavina Del Rio T."/>
            <person name="Abt B."/>
            <person name="Spring S."/>
            <person name="Lapidus A."/>
            <person name="Nolan M."/>
            <person name="Tice H."/>
            <person name="Copeland A."/>
            <person name="Cheng J.F."/>
            <person name="Chen F."/>
            <person name="Bruce D."/>
            <person name="Goodwin L."/>
            <person name="Pitluck S."/>
            <person name="Ivanova N."/>
            <person name="Mavromatis K."/>
            <person name="Mikhailova N."/>
            <person name="Pati A."/>
            <person name="Chen A."/>
            <person name="Palaniappan K."/>
            <person name="Land M."/>
            <person name="Hauser L."/>
            <person name="Chang Y.J."/>
            <person name="Jeffries C.D."/>
            <person name="Chain P."/>
            <person name="Saunders E."/>
            <person name="Detter J.C."/>
            <person name="Brettin T."/>
            <person name="Rohde M."/>
            <person name="Goker M."/>
            <person name="Bristow J."/>
            <person name="Eisen J.A."/>
            <person name="Markowitz V."/>
            <person name="Hugenholtz P."/>
            <person name="Kyrpides N.C."/>
            <person name="Klenk H.P."/>
            <person name="Lucas S."/>
        </authorList>
    </citation>
    <scope>NUCLEOTIDE SEQUENCE [LARGE SCALE GENOMIC DNA]</scope>
    <source>
        <strain evidence="7">ATCC 43595 / DSM 2588 / LMG 13176 / NBRC 15968 / NCIMB 11800 / UQM 2034</strain>
    </source>
</reference>
<dbReference type="InterPro" id="IPR052951">
    <property type="entry name" value="Tellurite_res_ion_channel"/>
</dbReference>
<dbReference type="EMBL" id="CP001699">
    <property type="protein sequence ID" value="ACU57643.1"/>
    <property type="molecule type" value="Genomic_DNA"/>
</dbReference>
<evidence type="ECO:0000256" key="2">
    <source>
        <dbReference type="ARBA" id="ARBA00022692"/>
    </source>
</evidence>
<organism evidence="6 7">
    <name type="scientific">Chitinophaga pinensis (strain ATCC 43595 / DSM 2588 / LMG 13176 / NBRC 15968 / NCIMB 11800 / UQM 2034)</name>
    <dbReference type="NCBI Taxonomy" id="485918"/>
    <lineage>
        <taxon>Bacteria</taxon>
        <taxon>Pseudomonadati</taxon>
        <taxon>Bacteroidota</taxon>
        <taxon>Chitinophagia</taxon>
        <taxon>Chitinophagales</taxon>
        <taxon>Chitinophagaceae</taxon>
        <taxon>Chitinophaga</taxon>
    </lineage>
</organism>
<feature type="transmembrane region" description="Helical" evidence="5">
    <location>
        <begin position="259"/>
        <end position="279"/>
    </location>
</feature>
<proteinExistence type="predicted"/>
<evidence type="ECO:0000313" key="7">
    <source>
        <dbReference type="Proteomes" id="UP000002215"/>
    </source>
</evidence>
<reference evidence="7" key="1">
    <citation type="submission" date="2009-08" db="EMBL/GenBank/DDBJ databases">
        <title>The complete genome of Chitinophaga pinensis DSM 2588.</title>
        <authorList>
            <consortium name="US DOE Joint Genome Institute (JGI-PGF)"/>
            <person name="Lucas S."/>
            <person name="Copeland A."/>
            <person name="Lapidus A."/>
            <person name="Glavina del Rio T."/>
            <person name="Dalin E."/>
            <person name="Tice H."/>
            <person name="Bruce D."/>
            <person name="Goodwin L."/>
            <person name="Pitluck S."/>
            <person name="Kyrpides N."/>
            <person name="Mavromatis K."/>
            <person name="Ivanova N."/>
            <person name="Mikhailova N."/>
            <person name="Sims D."/>
            <person name="Meinche L."/>
            <person name="Brettin T."/>
            <person name="Detter J.C."/>
            <person name="Han C."/>
            <person name="Larimer F."/>
            <person name="Land M."/>
            <person name="Hauser L."/>
            <person name="Markowitz V."/>
            <person name="Cheng J.-F."/>
            <person name="Hugenholtz P."/>
            <person name="Woyke T."/>
            <person name="Wu D."/>
            <person name="Spring S."/>
            <person name="Klenk H.-P."/>
            <person name="Eisen J.A."/>
        </authorList>
    </citation>
    <scope>NUCLEOTIDE SEQUENCE [LARGE SCALE GENOMIC DNA]</scope>
    <source>
        <strain evidence="7">ATCC 43595 / DSM 2588 / LMG 13176 / NBRC 15968 / NCIMB 11800 / UQM 2034</strain>
    </source>
</reference>
<feature type="transmembrane region" description="Helical" evidence="5">
    <location>
        <begin position="82"/>
        <end position="102"/>
    </location>
</feature>
<dbReference type="InterPro" id="IPR038665">
    <property type="entry name" value="Voltage-dep_anion_channel_sf"/>
</dbReference>
<dbReference type="AlphaFoldDB" id="A0A979FYU6"/>
<dbReference type="PANTHER" id="PTHR37955">
    <property type="entry name" value="TELLURITE RESISTANCE PROTEIN TEHA"/>
    <property type="match status" value="1"/>
</dbReference>
<keyword evidence="4 5" id="KW-0472">Membrane</keyword>
<sequence length="322" mass="35353">MSSRPSFLQFLPVSLFGGVMGLCGLTFAWRIAHEVWQVPVIISEILGIIAVAAFIALTITYGVKCTRYMPLIKTEFNHPTSICFFATFIISLLLLPGILLNYSPQLALGMWALGAILMFAFAWFVLKKWLDHQQDPGSAAPAWVLPVVGTLDVPIIGNRFSFPGSREICLLFFGIGLLFAVILLVVIISRLIFQPPLPEPVQPTLLILTGPFALAFNSYIGLSGTLDITAAIFLYFNLFLLLLLASKIILIPKSCPFRVSWWSVSFPLAATTIATLNYTRHTMAIGHQLVAGSLLAVTSFVIVYLLFLTITRIVKGTFVPAS</sequence>
<dbReference type="KEGG" id="cpi:Cpin_0140"/>
<dbReference type="Gene3D" id="1.50.10.150">
    <property type="entry name" value="Voltage-dependent anion channel"/>
    <property type="match status" value="1"/>
</dbReference>
<name>A0A979FYU6_CHIPD</name>
<evidence type="ECO:0000256" key="3">
    <source>
        <dbReference type="ARBA" id="ARBA00022989"/>
    </source>
</evidence>
<evidence type="ECO:0000256" key="4">
    <source>
        <dbReference type="ARBA" id="ARBA00023136"/>
    </source>
</evidence>
<keyword evidence="3 5" id="KW-1133">Transmembrane helix</keyword>
<dbReference type="Proteomes" id="UP000002215">
    <property type="component" value="Chromosome"/>
</dbReference>
<dbReference type="InterPro" id="IPR004695">
    <property type="entry name" value="SLAC1/Mae1/Ssu1/TehA"/>
</dbReference>